<protein>
    <submittedName>
        <fullName evidence="1">Uncharacterized protein</fullName>
    </submittedName>
</protein>
<organism evidence="1 2">
    <name type="scientific">Leptospira perdikensis</name>
    <dbReference type="NCBI Taxonomy" id="2484948"/>
    <lineage>
        <taxon>Bacteria</taxon>
        <taxon>Pseudomonadati</taxon>
        <taxon>Spirochaetota</taxon>
        <taxon>Spirochaetia</taxon>
        <taxon>Leptospirales</taxon>
        <taxon>Leptospiraceae</taxon>
        <taxon>Leptospira</taxon>
    </lineage>
</organism>
<proteinExistence type="predicted"/>
<reference evidence="1" key="1">
    <citation type="journal article" date="2019" name="PLoS Negl. Trop. Dis.">
        <title>Revisiting the worldwide diversity of Leptospira species in the environment.</title>
        <authorList>
            <person name="Vincent A.T."/>
            <person name="Schiettekatte O."/>
            <person name="Bourhy P."/>
            <person name="Veyrier F.J."/>
            <person name="Picardeau M."/>
        </authorList>
    </citation>
    <scope>NUCLEOTIDE SEQUENCE [LARGE SCALE GENOMIC DNA]</scope>
    <source>
        <strain evidence="1">201702692</strain>
    </source>
</reference>
<dbReference type="EMBL" id="RQGA01000014">
    <property type="protein sequence ID" value="TGL37647.1"/>
    <property type="molecule type" value="Genomic_DNA"/>
</dbReference>
<evidence type="ECO:0000313" key="2">
    <source>
        <dbReference type="Proteomes" id="UP000298125"/>
    </source>
</evidence>
<dbReference type="OrthoDB" id="333751at2"/>
<accession>A0A4R9JGB8</accession>
<comment type="caution">
    <text evidence="1">The sequence shown here is derived from an EMBL/GenBank/DDBJ whole genome shotgun (WGS) entry which is preliminary data.</text>
</comment>
<keyword evidence="2" id="KW-1185">Reference proteome</keyword>
<sequence>MKLILLFIVNLLFILNCQTEKEKCLEDDPIANQCSKSMLSVLVVDESCLRSNGCEDTTRRQNIFLVSCLTLEKQKKKCDKPFYEK</sequence>
<dbReference type="AlphaFoldDB" id="A0A4R9JGB8"/>
<dbReference type="RefSeq" id="WP_135580562.1">
    <property type="nucleotide sequence ID" value="NZ_RQGA01000014.1"/>
</dbReference>
<evidence type="ECO:0000313" key="1">
    <source>
        <dbReference type="EMBL" id="TGL37647.1"/>
    </source>
</evidence>
<dbReference type="Proteomes" id="UP000298125">
    <property type="component" value="Unassembled WGS sequence"/>
</dbReference>
<name>A0A4R9JGB8_9LEPT</name>
<gene>
    <name evidence="1" type="ORF">EHQ49_15625</name>
</gene>